<dbReference type="PANTHER" id="PTHR32133:SF302">
    <property type="entry name" value="F-BOX DOMAIN CONTAINING PROTEIN, EXPRESSED"/>
    <property type="match status" value="1"/>
</dbReference>
<dbReference type="InterPro" id="IPR056594">
    <property type="entry name" value="AT5G49610-like_b-prop"/>
</dbReference>
<dbReference type="Gene3D" id="1.20.1280.50">
    <property type="match status" value="1"/>
</dbReference>
<organism evidence="4 5">
    <name type="scientific">Eleusine coracana subsp. coracana</name>
    <dbReference type="NCBI Taxonomy" id="191504"/>
    <lineage>
        <taxon>Eukaryota</taxon>
        <taxon>Viridiplantae</taxon>
        <taxon>Streptophyta</taxon>
        <taxon>Embryophyta</taxon>
        <taxon>Tracheophyta</taxon>
        <taxon>Spermatophyta</taxon>
        <taxon>Magnoliopsida</taxon>
        <taxon>Liliopsida</taxon>
        <taxon>Poales</taxon>
        <taxon>Poaceae</taxon>
        <taxon>PACMAD clade</taxon>
        <taxon>Chloridoideae</taxon>
        <taxon>Cynodonteae</taxon>
        <taxon>Eleusininae</taxon>
        <taxon>Eleusine</taxon>
    </lineage>
</organism>
<dbReference type="SUPFAM" id="SSF81383">
    <property type="entry name" value="F-box domain"/>
    <property type="match status" value="1"/>
</dbReference>
<dbReference type="InterPro" id="IPR001810">
    <property type="entry name" value="F-box_dom"/>
</dbReference>
<name>A0AAV5C182_ELECO</name>
<keyword evidence="5" id="KW-1185">Reference proteome</keyword>
<accession>A0AAV5C182</accession>
<evidence type="ECO:0000313" key="5">
    <source>
        <dbReference type="Proteomes" id="UP001054889"/>
    </source>
</evidence>
<evidence type="ECO:0008006" key="6">
    <source>
        <dbReference type="Google" id="ProtNLM"/>
    </source>
</evidence>
<feature type="region of interest" description="Disordered" evidence="1">
    <location>
        <begin position="54"/>
        <end position="96"/>
    </location>
</feature>
<gene>
    <name evidence="4" type="primary">ga08070</name>
    <name evidence="4" type="ORF">PR202_ga08070</name>
</gene>
<feature type="compositionally biased region" description="Low complexity" evidence="1">
    <location>
        <begin position="54"/>
        <end position="79"/>
    </location>
</feature>
<protein>
    <recommendedName>
        <fullName evidence="6">F-box domain-containing protein</fullName>
    </recommendedName>
</protein>
<dbReference type="EMBL" id="BQKI01000003">
    <property type="protein sequence ID" value="GJM91670.1"/>
    <property type="molecule type" value="Genomic_DNA"/>
</dbReference>
<dbReference type="Proteomes" id="UP001054889">
    <property type="component" value="Unassembled WGS sequence"/>
</dbReference>
<dbReference type="PANTHER" id="PTHR32133">
    <property type="entry name" value="OS07G0120400 PROTEIN"/>
    <property type="match status" value="1"/>
</dbReference>
<feature type="domain" description="F-box protein AT5G49610-like beta-propeller" evidence="3">
    <location>
        <begin position="95"/>
        <end position="254"/>
    </location>
</feature>
<comment type="caution">
    <text evidence="4">The sequence shown here is derived from an EMBL/GenBank/DDBJ whole genome shotgun (WGS) entry which is preliminary data.</text>
</comment>
<evidence type="ECO:0000259" key="2">
    <source>
        <dbReference type="Pfam" id="PF12937"/>
    </source>
</evidence>
<dbReference type="Pfam" id="PF12937">
    <property type="entry name" value="F-box-like"/>
    <property type="match status" value="1"/>
</dbReference>
<dbReference type="AlphaFoldDB" id="A0AAV5C182"/>
<feature type="domain" description="F-box" evidence="2">
    <location>
        <begin position="5"/>
        <end position="47"/>
    </location>
</feature>
<reference evidence="4" key="2">
    <citation type="submission" date="2021-12" db="EMBL/GenBank/DDBJ databases">
        <title>Resequencing data analysis of finger millet.</title>
        <authorList>
            <person name="Hatakeyama M."/>
            <person name="Aluri S."/>
            <person name="Balachadran M.T."/>
            <person name="Sivarajan S.R."/>
            <person name="Poveda L."/>
            <person name="Shimizu-Inatsugi R."/>
            <person name="Schlapbach R."/>
            <person name="Sreeman S.M."/>
            <person name="Shimizu K.K."/>
        </authorList>
    </citation>
    <scope>NUCLEOTIDE SEQUENCE</scope>
</reference>
<dbReference type="InterPro" id="IPR036047">
    <property type="entry name" value="F-box-like_dom_sf"/>
</dbReference>
<evidence type="ECO:0000313" key="4">
    <source>
        <dbReference type="EMBL" id="GJM91670.1"/>
    </source>
</evidence>
<feature type="compositionally biased region" description="Polar residues" evidence="1">
    <location>
        <begin position="81"/>
        <end position="96"/>
    </location>
</feature>
<reference evidence="4" key="1">
    <citation type="journal article" date="2018" name="DNA Res.">
        <title>Multiple hybrid de novo genome assembly of finger millet, an orphan allotetraploid crop.</title>
        <authorList>
            <person name="Hatakeyama M."/>
            <person name="Aluri S."/>
            <person name="Balachadran M.T."/>
            <person name="Sivarajan S.R."/>
            <person name="Patrignani A."/>
            <person name="Gruter S."/>
            <person name="Poveda L."/>
            <person name="Shimizu-Inatsugi R."/>
            <person name="Baeten J."/>
            <person name="Francoijs K.J."/>
            <person name="Nataraja K.N."/>
            <person name="Reddy Y.A.N."/>
            <person name="Phadnis S."/>
            <person name="Ravikumar R.L."/>
            <person name="Schlapbach R."/>
            <person name="Sreeman S.M."/>
            <person name="Shimizu K.K."/>
        </authorList>
    </citation>
    <scope>NUCLEOTIDE SEQUENCE</scope>
</reference>
<evidence type="ECO:0000256" key="1">
    <source>
        <dbReference type="SAM" id="MobiDB-lite"/>
    </source>
</evidence>
<evidence type="ECO:0000259" key="3">
    <source>
        <dbReference type="Pfam" id="PF23635"/>
    </source>
</evidence>
<dbReference type="Pfam" id="PF23635">
    <property type="entry name" value="Beta-prop_AT5G49610-like"/>
    <property type="match status" value="1"/>
</dbReference>
<sequence>MAFPPDDVLWEILLRLLPQPSTLLRASSISTHWRTIAVDPCFLRRHHTRHLSSASSTTTRAWTAASSTPATRPTASLPTGSPHQTSATIGGSSSTDARGTTVAAVYSSEKGAWGDHTNAAGVWTSLPSERPGAAVGDAVYWLLNDGRVLSLKLHDDGLTILVAKVSSLYADNVQLTRTADGEIGLTAMTGSALHILALETDDEFDTTSWVVRRTVLIDHEIVPSGGPVEDDREPRCCVRIVGVHDDGAVVFLYTAYSCAVRGYWQCRCGVQAQATDSAGRGIGSANPSSDPPAVPVLIIGSADRLPIE</sequence>
<proteinExistence type="predicted"/>